<feature type="repeat" description="HEAT" evidence="1">
    <location>
        <begin position="192"/>
        <end position="230"/>
    </location>
</feature>
<proteinExistence type="predicted"/>
<dbReference type="GO" id="GO:0019888">
    <property type="term" value="F:protein phosphatase regulator activity"/>
    <property type="evidence" value="ECO:0007669"/>
    <property type="project" value="TreeGrafter"/>
</dbReference>
<dbReference type="PANTHER" id="PTHR21467:SF0">
    <property type="entry name" value="SERINE_THREONINE-PROTEIN PHOSPHATASE 4 REGULATORY SUBUNIT 4"/>
    <property type="match status" value="1"/>
</dbReference>
<dbReference type="GO" id="GO:0005829">
    <property type="term" value="C:cytosol"/>
    <property type="evidence" value="ECO:0007669"/>
    <property type="project" value="TreeGrafter"/>
</dbReference>
<dbReference type="AlphaFoldDB" id="A0AAW1DC42"/>
<gene>
    <name evidence="2" type="ORF">O3M35_007482</name>
</gene>
<dbReference type="InterPro" id="IPR039918">
    <property type="entry name" value="PPP4R4"/>
</dbReference>
<evidence type="ECO:0000313" key="3">
    <source>
        <dbReference type="Proteomes" id="UP001461498"/>
    </source>
</evidence>
<keyword evidence="3" id="KW-1185">Reference proteome</keyword>
<name>A0AAW1DC42_9HEMI</name>
<dbReference type="EMBL" id="JAPXFL010000004">
    <property type="protein sequence ID" value="KAK9507680.1"/>
    <property type="molecule type" value="Genomic_DNA"/>
</dbReference>
<reference evidence="2 3" key="1">
    <citation type="submission" date="2022-12" db="EMBL/GenBank/DDBJ databases">
        <title>Chromosome-level genome assembly of true bugs.</title>
        <authorList>
            <person name="Ma L."/>
            <person name="Li H."/>
        </authorList>
    </citation>
    <scope>NUCLEOTIDE SEQUENCE [LARGE SCALE GENOMIC DNA]</scope>
    <source>
        <strain evidence="2">Lab_2022b</strain>
    </source>
</reference>
<accession>A0AAW1DC42</accession>
<dbReference type="PROSITE" id="PS50077">
    <property type="entry name" value="HEAT_REPEAT"/>
    <property type="match status" value="1"/>
</dbReference>
<protein>
    <submittedName>
        <fullName evidence="2">Uncharacterized protein</fullName>
    </submittedName>
</protein>
<dbReference type="InterPro" id="IPR016024">
    <property type="entry name" value="ARM-type_fold"/>
</dbReference>
<evidence type="ECO:0000313" key="2">
    <source>
        <dbReference type="EMBL" id="KAK9507680.1"/>
    </source>
</evidence>
<comment type="caution">
    <text evidence="2">The sequence shown here is derived from an EMBL/GenBank/DDBJ whole genome shotgun (WGS) entry which is preliminary data.</text>
</comment>
<dbReference type="InterPro" id="IPR021133">
    <property type="entry name" value="HEAT_type_2"/>
</dbReference>
<dbReference type="GO" id="GO:0008287">
    <property type="term" value="C:protein serine/threonine phosphatase complex"/>
    <property type="evidence" value="ECO:0007669"/>
    <property type="project" value="TreeGrafter"/>
</dbReference>
<dbReference type="Gene3D" id="1.25.10.10">
    <property type="entry name" value="Leucine-rich Repeat Variant"/>
    <property type="match status" value="1"/>
</dbReference>
<dbReference type="PANTHER" id="PTHR21467">
    <property type="entry name" value="PROTEIN PHOSPHATASE 4 REGULATORY SUBUNIT 4 PPP4R4"/>
    <property type="match status" value="1"/>
</dbReference>
<organism evidence="2 3">
    <name type="scientific">Rhynocoris fuscipes</name>
    <dbReference type="NCBI Taxonomy" id="488301"/>
    <lineage>
        <taxon>Eukaryota</taxon>
        <taxon>Metazoa</taxon>
        <taxon>Ecdysozoa</taxon>
        <taxon>Arthropoda</taxon>
        <taxon>Hexapoda</taxon>
        <taxon>Insecta</taxon>
        <taxon>Pterygota</taxon>
        <taxon>Neoptera</taxon>
        <taxon>Paraneoptera</taxon>
        <taxon>Hemiptera</taxon>
        <taxon>Heteroptera</taxon>
        <taxon>Panheteroptera</taxon>
        <taxon>Cimicomorpha</taxon>
        <taxon>Reduviidae</taxon>
        <taxon>Harpactorinae</taxon>
        <taxon>Harpactorini</taxon>
        <taxon>Rhynocoris</taxon>
    </lineage>
</organism>
<dbReference type="SUPFAM" id="SSF48371">
    <property type="entry name" value="ARM repeat"/>
    <property type="match status" value="1"/>
</dbReference>
<sequence>MNSDITLDKVTSKEIKSSEQLKLHTVDENLCSRPVDRALQLISLGEEVQKLSVIQGIPELLEEDRAGCLQKVVPKMQQALVNGSTELQTTASLALRNIVQGNVISLDLFVCHFLHTIMQSMDSRDPVVANSWTDTLLEVIKVLPVTVLQAEVAPLAISRAQMVKAVPLRISSCKIIGELAVRYDPQTLKKDLLPTVLSLCQDVNGDVRAEIALQLSRIAQHLGPDLARSHITQPLIELSSDEVARVKENAFVTIVETINFFPLDSLKSAIMPLLKQMIVLSFRQEDTLLVTVARMFGKMCLGIKKHISESEKDVYLKWYETMAGFGINSSKKDNGHFDRRYTEDTFHDSELSPTHRNTQCREQCAYNFPTIAKFCSGSPKKDPFEQIQNSLKMMVADPCFVVRKAIASCFHEICTIFWSNYVFLKDEFGLLCRDDSVDVLDALLPTLYSIMEIFLHNNVFKQDPHDETLGSFLKSLLKCEGTLSKGYRWRSYVTFLKQTSHFL</sequence>
<evidence type="ECO:0000256" key="1">
    <source>
        <dbReference type="PROSITE-ProRule" id="PRU00103"/>
    </source>
</evidence>
<dbReference type="Proteomes" id="UP001461498">
    <property type="component" value="Unassembled WGS sequence"/>
</dbReference>
<dbReference type="InterPro" id="IPR011989">
    <property type="entry name" value="ARM-like"/>
</dbReference>